<protein>
    <recommendedName>
        <fullName evidence="4">Lipoprotein</fullName>
    </recommendedName>
</protein>
<dbReference type="Proteomes" id="UP001597425">
    <property type="component" value="Unassembled WGS sequence"/>
</dbReference>
<dbReference type="RefSeq" id="WP_265722802.1">
    <property type="nucleotide sequence ID" value="NZ_JAPIVK010000029.1"/>
</dbReference>
<evidence type="ECO:0000313" key="3">
    <source>
        <dbReference type="Proteomes" id="UP001597425"/>
    </source>
</evidence>
<keyword evidence="3" id="KW-1185">Reference proteome</keyword>
<reference evidence="3" key="1">
    <citation type="journal article" date="2019" name="Int. J. Syst. Evol. Microbiol.">
        <title>The Global Catalogue of Microorganisms (GCM) 10K type strain sequencing project: providing services to taxonomists for standard genome sequencing and annotation.</title>
        <authorList>
            <consortium name="The Broad Institute Genomics Platform"/>
            <consortium name="The Broad Institute Genome Sequencing Center for Infectious Disease"/>
            <person name="Wu L."/>
            <person name="Ma J."/>
        </authorList>
    </citation>
    <scope>NUCLEOTIDE SEQUENCE [LARGE SCALE GENOMIC DNA]</scope>
    <source>
        <strain evidence="3">KCTC 12848</strain>
    </source>
</reference>
<dbReference type="EMBL" id="JBHUJD010000026">
    <property type="protein sequence ID" value="MFD2312006.1"/>
    <property type="molecule type" value="Genomic_DNA"/>
</dbReference>
<accession>A0ABW5EEJ3</accession>
<feature type="chain" id="PRO_5045497969" description="Lipoprotein" evidence="1">
    <location>
        <begin position="19"/>
        <end position="769"/>
    </location>
</feature>
<keyword evidence="1" id="KW-0732">Signal</keyword>
<feature type="signal peptide" evidence="1">
    <location>
        <begin position="1"/>
        <end position="18"/>
    </location>
</feature>
<dbReference type="PROSITE" id="PS51257">
    <property type="entry name" value="PROKAR_LIPOPROTEIN"/>
    <property type="match status" value="1"/>
</dbReference>
<gene>
    <name evidence="2" type="ORF">ACFSKX_16380</name>
</gene>
<evidence type="ECO:0000256" key="1">
    <source>
        <dbReference type="SAM" id="SignalP"/>
    </source>
</evidence>
<evidence type="ECO:0000313" key="2">
    <source>
        <dbReference type="EMBL" id="MFD2312006.1"/>
    </source>
</evidence>
<sequence length="769" mass="84490">MIRLIVPLAPLCVSLVLAGCGLSQDTVTFQPDPGDQRAYRLYARAEFQMPSGTTPRDVVVDTKGLVRYRMSDEGDLRLTPRNLCVSGQRKSDSYCSSWTGERAPALRAVLRGGFRLGDGAEEGGTEAPAWAQPLDGDVLAALAEDDDDLGRLLPRQFPAPGLTVGLPTVRGAERRLDRVVGLPPMRARVVAVTAERVFATLREGREGEHLSGVLVVERDSGWVERLGVVYESRDSMGGRDEPVRQLLALVPASWPAGELEWQYGETRGNAPWDRLPPTLYLASATVPGQVDDLVARAETRGAAPLTGDQVFATPIGAFKAKTSWGLELFYDHRVWRDDLARFGRLDFRNPTAMDAQGEPLDLTFGGSRPGTAAQTFKGSLETGDRLLPLGLNGVDERLERVRVVRAKGLYYPPGPVVDLTLPVPAPGEVSQAETDNGIRTRLRTTGENRAELLISGPGRYLSQLTVPEDAKAVPAKPDTPWPEWQRPGETDLFRALLGNGGARFYPLRLADGLDALRVQVMAFATEPAFEKDLRFVTKEERYNALDVPQGVRIPVVADDDFARKKEAPLIKGDADLAPRAMNTGAPVLRLSREQSGRCEFSTRTEGEGAAPRWRVTEHDRPTLAGADRQLPALLVWRLLSAEGGPANENGAVTFSLRCREGEWQDTDYRPGERPWLVDVQALTGEVPDPATPMPVFLGRYRFLNRDGLALSVLPPRYDHYWDRLLSTARLGDFLVDGRYLRVAGAPVSVQKRRLGPVTLDETWRLSAPP</sequence>
<evidence type="ECO:0008006" key="4">
    <source>
        <dbReference type="Google" id="ProtNLM"/>
    </source>
</evidence>
<name>A0ABW5EEJ3_9GAMM</name>
<proteinExistence type="predicted"/>
<comment type="caution">
    <text evidence="2">The sequence shown here is derived from an EMBL/GenBank/DDBJ whole genome shotgun (WGS) entry which is preliminary data.</text>
</comment>
<organism evidence="2 3">
    <name type="scientific">Microbulbifer halophilus</name>
    <dbReference type="NCBI Taxonomy" id="453963"/>
    <lineage>
        <taxon>Bacteria</taxon>
        <taxon>Pseudomonadati</taxon>
        <taxon>Pseudomonadota</taxon>
        <taxon>Gammaproteobacteria</taxon>
        <taxon>Cellvibrionales</taxon>
        <taxon>Microbulbiferaceae</taxon>
        <taxon>Microbulbifer</taxon>
    </lineage>
</organism>